<feature type="compositionally biased region" description="Basic and acidic residues" evidence="1">
    <location>
        <begin position="1330"/>
        <end position="1342"/>
    </location>
</feature>
<dbReference type="SUPFAM" id="SSF53098">
    <property type="entry name" value="Ribonuclease H-like"/>
    <property type="match status" value="1"/>
</dbReference>
<dbReference type="Pfam" id="PF13843">
    <property type="entry name" value="DDE_Tnp_1_7"/>
    <property type="match status" value="1"/>
</dbReference>
<reference evidence="5 6" key="1">
    <citation type="journal article" date="2014" name="Genome Biol. Evol.">
        <title>Comparative genomics and transcriptomics analyses reveal divergent lifestyle features of nematode endoparasitic fungus Hirsutella minnesotensis.</title>
        <authorList>
            <person name="Lai Y."/>
            <person name="Liu K."/>
            <person name="Zhang X."/>
            <person name="Zhang X."/>
            <person name="Li K."/>
            <person name="Wang N."/>
            <person name="Shu C."/>
            <person name="Wu Y."/>
            <person name="Wang C."/>
            <person name="Bushley K.E."/>
            <person name="Xiang M."/>
            <person name="Liu X."/>
        </authorList>
    </citation>
    <scope>NUCLEOTIDE SEQUENCE [LARGE SCALE GENOMIC DNA]</scope>
    <source>
        <strain evidence="5 6">3608</strain>
    </source>
</reference>
<dbReference type="InterPro" id="IPR038305">
    <property type="entry name" value="HeLo_sf"/>
</dbReference>
<evidence type="ECO:0000313" key="6">
    <source>
        <dbReference type="Proteomes" id="UP000054481"/>
    </source>
</evidence>
<gene>
    <name evidence="5" type="ORF">HIM_11960</name>
</gene>
<protein>
    <recommendedName>
        <fullName evidence="7">DUF659 domain-containing protein</fullName>
    </recommendedName>
</protein>
<evidence type="ECO:0000313" key="5">
    <source>
        <dbReference type="EMBL" id="KJZ68648.1"/>
    </source>
</evidence>
<evidence type="ECO:0000256" key="1">
    <source>
        <dbReference type="SAM" id="MobiDB-lite"/>
    </source>
</evidence>
<feature type="domain" description="Prion-inhibition and propagation HeLo" evidence="4">
    <location>
        <begin position="1235"/>
        <end position="1426"/>
    </location>
</feature>
<dbReference type="InterPro" id="IPR029498">
    <property type="entry name" value="HeLo_dom"/>
</dbReference>
<feature type="compositionally biased region" description="Polar residues" evidence="1">
    <location>
        <begin position="559"/>
        <end position="574"/>
    </location>
</feature>
<dbReference type="InterPro" id="IPR008906">
    <property type="entry name" value="HATC_C_dom"/>
</dbReference>
<evidence type="ECO:0008006" key="7">
    <source>
        <dbReference type="Google" id="ProtNLM"/>
    </source>
</evidence>
<dbReference type="PANTHER" id="PTHR46599:SF3">
    <property type="entry name" value="PIGGYBAC TRANSPOSABLE ELEMENT-DERIVED PROTEIN 4"/>
    <property type="match status" value="1"/>
</dbReference>
<dbReference type="Gene3D" id="1.20.120.1020">
    <property type="entry name" value="Prion-inhibition and propagation, HeLo domain"/>
    <property type="match status" value="1"/>
</dbReference>
<keyword evidence="6" id="KW-1185">Reference proteome</keyword>
<feature type="domain" description="HAT C-terminal dimerisation" evidence="2">
    <location>
        <begin position="1131"/>
        <end position="1195"/>
    </location>
</feature>
<dbReference type="InterPro" id="IPR012337">
    <property type="entry name" value="RNaseH-like_sf"/>
</dbReference>
<evidence type="ECO:0000259" key="4">
    <source>
        <dbReference type="Pfam" id="PF14479"/>
    </source>
</evidence>
<dbReference type="Pfam" id="PF14479">
    <property type="entry name" value="HeLo"/>
    <property type="match status" value="1"/>
</dbReference>
<feature type="region of interest" description="Disordered" evidence="1">
    <location>
        <begin position="1330"/>
        <end position="1353"/>
    </location>
</feature>
<name>A0A0F7ZQY0_9HYPO</name>
<dbReference type="Proteomes" id="UP000054481">
    <property type="component" value="Unassembled WGS sequence"/>
</dbReference>
<dbReference type="Pfam" id="PF05699">
    <property type="entry name" value="Dimer_Tnp_hAT"/>
    <property type="match status" value="1"/>
</dbReference>
<feature type="region of interest" description="Disordered" evidence="1">
    <location>
        <begin position="557"/>
        <end position="585"/>
    </location>
</feature>
<evidence type="ECO:0000259" key="3">
    <source>
        <dbReference type="Pfam" id="PF13843"/>
    </source>
</evidence>
<accession>A0A0F7ZQY0</accession>
<evidence type="ECO:0000259" key="2">
    <source>
        <dbReference type="Pfam" id="PF05699"/>
    </source>
</evidence>
<dbReference type="PANTHER" id="PTHR46599">
    <property type="entry name" value="PIGGYBAC TRANSPOSABLE ELEMENT-DERIVED PROTEIN 4"/>
    <property type="match status" value="1"/>
</dbReference>
<sequence length="1485" mass="168093">MASQQDLQASQAAIPAVNNFEHTLYVRLDHCQREQPIDSTFRPQFDPEPNRGPEFVPFHVPERERQVRQLPPTPLLLFQLFIPKSLVESWVAYTNDGPRPGPEGPKQQHSRESRWTKTFLGEVFLWLALLIYMGLHKERRVQGHWKTSSVKSMVPIHPILQFMSFNRFFLLQRHIRISDSNSISCGLPAPYAQVNEWAEHIQQASLALCQLGTCLAIDECIVGYTGRSKQTVTVKNKPTPTGFKVWVVAQAGYFVRWLWHQPSSALGPASASPATRKKRKRATGTAESDISLNPTQSVVVALLTQLPEQTYHVFFDNLFSSPNLLSALRQLGVGATGTARVNCGFYQPFVEAKKADTKGDCWPWGTLKTAPTPDGQVNQFAWKDNALVLFLSTVYSGKEFEERIRRRPTTTQPRARPIQQKFGAEPVLRLLVPSISTDYNDQMGGVDIGDQLRAGEGLDHRICRGNWRAIAWTFLLETALVNSYLLQLWGQPNWPRITSQREWRQRIVTELCEAYGKDGASRQRFRAGDAFTPISQHKHVNRGKCSSCLACQGFKAGQPRSQSQRTPLGASSGNKKPATKTRKGCDQSLWIPLSAREEQGGHGPTIRSYINAFKLGSMASQQDLQNSQAAIPAVNSFEHTLFVRLDNCQREQPIDSTVLPKFSALLVRMTNKGGRPKLHGVDEYFLPAPGNGFAVNRVTCNLCSKSMAKHTSKQLRHLRTQCKPYQDLHEAMHARQPLIDSKLKFVYQEYRQRVKDLLDEAPYLNVIVDASEDISSNRIMNISIEISNSVAFYWTTIDTNDRDHAALTTLSLIKPGLVDIFGDDFSRMNALCTDTCSTMRKLHREMKALPEFSHCLYVLCDSHGLQLLVKDIVESTQWMPVLGKANLLINFFKKAKLQLSRLRVHQQGCYAHRKAFITAAITRWGTQLGAVKSVFDNKEALRAFARDPVVLNGMKKTIVKEEDQDTQSSLKQVISCINDIEFWTNLEMLFKILQPIGAAQASSERDRASLSEVIPRWLSIQASWDALEAAGQDPLIDYAELKRLRKRRFDLQTDDIHYLAFALDPATTNPRHSALTTDIVRRAHKFLEENISGEEYGLVFREFCQFRAREGSLFGPGSRMYKAAPENTPHNQHILDCWRYLHSMNISLAAIAKRVLGALANSVPSERSFSATNYLHNRIRNRLTVNSTNKLTFIYMNSRVLRRLETARETPRQAANGQSWESADLDTLLKLEDDFQDSIDWFEYVYIAKQCGPRLQAHLLKLDNAQLRLTRWGDAVGLCGSQIEDDDSLEYSGSFSFDASQKAQAERTLRTVMQKFEPCQKICHDYRKGKKEDDPTVRENEIKPFGPGSDPMTGYLHQKMQNISFGRRNKVSPFRKAKFAIYDEKHLIELTKDINVLIDELYGLFPPPKEKQAELSKGELDKLTDVLRELGNVVKDHDPTLASAVQYLLNQENNMTFDTRDSLVQVQGQMLGGSNTATMHKGCGA</sequence>
<dbReference type="EMBL" id="KQ030840">
    <property type="protein sequence ID" value="KJZ68648.1"/>
    <property type="molecule type" value="Genomic_DNA"/>
</dbReference>
<dbReference type="GO" id="GO:0046983">
    <property type="term" value="F:protein dimerization activity"/>
    <property type="evidence" value="ECO:0007669"/>
    <property type="project" value="InterPro"/>
</dbReference>
<feature type="domain" description="PiggyBac transposable element-derived protein" evidence="3">
    <location>
        <begin position="73"/>
        <end position="484"/>
    </location>
</feature>
<dbReference type="InterPro" id="IPR029526">
    <property type="entry name" value="PGBD"/>
</dbReference>
<organism evidence="5 6">
    <name type="scientific">Hirsutella minnesotensis 3608</name>
    <dbReference type="NCBI Taxonomy" id="1043627"/>
    <lineage>
        <taxon>Eukaryota</taxon>
        <taxon>Fungi</taxon>
        <taxon>Dikarya</taxon>
        <taxon>Ascomycota</taxon>
        <taxon>Pezizomycotina</taxon>
        <taxon>Sordariomycetes</taxon>
        <taxon>Hypocreomycetidae</taxon>
        <taxon>Hypocreales</taxon>
        <taxon>Ophiocordycipitaceae</taxon>
        <taxon>Hirsutella</taxon>
    </lineage>
</organism>
<dbReference type="OrthoDB" id="5428673at2759"/>
<feature type="region of interest" description="Disordered" evidence="1">
    <location>
        <begin position="264"/>
        <end position="288"/>
    </location>
</feature>
<feature type="compositionally biased region" description="Low complexity" evidence="1">
    <location>
        <begin position="264"/>
        <end position="274"/>
    </location>
</feature>
<proteinExistence type="predicted"/>